<dbReference type="InterPro" id="IPR009081">
    <property type="entry name" value="PP-bd_ACP"/>
</dbReference>
<name>A0A6G0RWR6_9STRA</name>
<dbReference type="Gene3D" id="2.40.128.630">
    <property type="match status" value="1"/>
</dbReference>
<protein>
    <recommendedName>
        <fullName evidence="1">Carrier domain-containing protein</fullName>
    </recommendedName>
</protein>
<dbReference type="Pfam" id="PF00501">
    <property type="entry name" value="AMP-binding"/>
    <property type="match status" value="1"/>
</dbReference>
<evidence type="ECO:0000259" key="1">
    <source>
        <dbReference type="PROSITE" id="PS50075"/>
    </source>
</evidence>
<dbReference type="Proteomes" id="UP000486351">
    <property type="component" value="Unassembled WGS sequence"/>
</dbReference>
<dbReference type="PROSITE" id="PS00455">
    <property type="entry name" value="AMP_BINDING"/>
    <property type="match status" value="1"/>
</dbReference>
<comment type="caution">
    <text evidence="2">The sequence shown here is derived from an EMBL/GenBank/DDBJ whole genome shotgun (WGS) entry which is preliminary data.</text>
</comment>
<sequence length="1176" mass="128943">MSRLCQCLQRFWALHAQDEAAALIQSFKGREEVSYLQLRKWQQEVKAALGDGEWEVVGVNLTPFSIEETALVLLVAEEKRRIYVPLDTQLPVIRQLEMVRSSGVQRLVTTWDSPLAKLFASSDGRASGAVEWRTVDLKTSPFQPVQVLAFSDSWLRSQIQESLLCRVRQKLTEGDNSAPLYVLFTSGTTGKPRGVVGTRTGAWTRCEWMWTAYPFATSEDNGERVLRATKLSFVDSVWEILGAFLQRVPLVHIQQPRRHQGGNSARQDTAKSVLLDDSARFLEVMRIEQVTRFTAVPSVLEMLLLQTKETELQFGLAQLRYILSSGEILSVHAVQKLTTALPEVAILNLYGSTEVSGDVTCMELKAPMTLAQLNEWQECGIPIASLSGNGVVGGEKTSLLLVSSDLSRHTSQSSGPTPIVVWPLSRETTNEATQGILYVAGPLVSLGYISDCDEDAFVTSDALLTSHTDELVASRRWFCTGDVCSVFQGRLYFRGRKDNAVKIHGQRVYLEAVERAVAAALKETSKSSGVDDDVDSKDLSSKQVIAFTMTKEIEHYGASHAPHQVFVVSTDAVQRLSHGKVDRRALETLLSRDTGGSSLLFQSLTTDDNAKSTTERLLARILKETLDVSLSTGIPGDVRARTFREIGANSLLATLLVYELHEAFGPHPVKSHELLEMTIGEVLSSLDDLKENPGVKAFPDSTQHKPVKDWDSDSDAGSAIKRRKLVNSVCTDTARTADETTALTYVSRYNQSSLGVNGVYMPTCYASPLSSSEQTSATSLSTSWVLKRQWRVDLKKCIDASPLVIQRHDLDGAVISTWAIVGSHSGQLVCVDVQDNGREVWRVTLDDRIEASATLSVKYGLVYVGTYAGTLFALEMHSGDIRWRFRAIEAIKAAALVIDTRKLVGFGAYDSNLYGLDAVTGQRRWAIDLQGSIFSTPLYCGWSEKLFAATTRGIVVAFQFTSSTGDDVKEQWKLQLPAPVFAGLNADYASKILVAGCADGNLYGLSTDSGSMQWRLPTEKPIFSSPCVYRAGSLVFGSHDGMLRRVNSRSGELIWSTNLHGAVFASSTVVRLVGATPAQCADTLNEGTSTTDGQLVCCVATTTGRVYFCDENTGSIIYQTCESSEKASSAADTSENCSELGPLFGSPVLIDKWCLLGTRTNYFYGFELKQTSSNEN</sequence>
<dbReference type="AlphaFoldDB" id="A0A6G0RWR6"/>
<dbReference type="InterPro" id="IPR015943">
    <property type="entry name" value="WD40/YVTN_repeat-like_dom_sf"/>
</dbReference>
<dbReference type="Pfam" id="PF13570">
    <property type="entry name" value="Beta-prop_ACSF4"/>
    <property type="match status" value="1"/>
</dbReference>
<evidence type="ECO:0000313" key="3">
    <source>
        <dbReference type="Proteomes" id="UP000486351"/>
    </source>
</evidence>
<feature type="domain" description="Carrier" evidence="1">
    <location>
        <begin position="612"/>
        <end position="690"/>
    </location>
</feature>
<organism evidence="2 3">
    <name type="scientific">Phytophthora fragariae</name>
    <dbReference type="NCBI Taxonomy" id="53985"/>
    <lineage>
        <taxon>Eukaryota</taxon>
        <taxon>Sar</taxon>
        <taxon>Stramenopiles</taxon>
        <taxon>Oomycota</taxon>
        <taxon>Peronosporomycetes</taxon>
        <taxon>Peronosporales</taxon>
        <taxon>Peronosporaceae</taxon>
        <taxon>Phytophthora</taxon>
    </lineage>
</organism>
<dbReference type="InterPro" id="IPR018391">
    <property type="entry name" value="PQQ_b-propeller_rpt"/>
</dbReference>
<dbReference type="PANTHER" id="PTHR44394:SF1">
    <property type="entry name" value="BETA-ALANINE-ACTIVATING ENZYME"/>
    <property type="match status" value="1"/>
</dbReference>
<dbReference type="PANTHER" id="PTHR44394">
    <property type="entry name" value="BETA-ALANINE-ACTIVATING ENZYME"/>
    <property type="match status" value="1"/>
</dbReference>
<dbReference type="SMART" id="SM00564">
    <property type="entry name" value="PQQ"/>
    <property type="match status" value="6"/>
</dbReference>
<dbReference type="GO" id="GO:0043041">
    <property type="term" value="P:amino acid activation for nonribosomal peptide biosynthetic process"/>
    <property type="evidence" value="ECO:0007669"/>
    <property type="project" value="TreeGrafter"/>
</dbReference>
<dbReference type="InterPro" id="IPR020845">
    <property type="entry name" value="AMP-binding_CS"/>
</dbReference>
<dbReference type="EMBL" id="QXFY01000452">
    <property type="protein sequence ID" value="KAE9343977.1"/>
    <property type="molecule type" value="Genomic_DNA"/>
</dbReference>
<dbReference type="InterPro" id="IPR042099">
    <property type="entry name" value="ANL_N_sf"/>
</dbReference>
<dbReference type="InterPro" id="IPR002372">
    <property type="entry name" value="PQQ_rpt_dom"/>
</dbReference>
<dbReference type="InterPro" id="IPR011047">
    <property type="entry name" value="Quinoprotein_ADH-like_sf"/>
</dbReference>
<accession>A0A6G0RWR6</accession>
<dbReference type="InterPro" id="IPR000873">
    <property type="entry name" value="AMP-dep_synth/lig_dom"/>
</dbReference>
<gene>
    <name evidence="2" type="ORF">PF008_g9440</name>
</gene>
<dbReference type="SUPFAM" id="SSF50998">
    <property type="entry name" value="Quinoprotein alcohol dehydrogenase-like"/>
    <property type="match status" value="1"/>
</dbReference>
<dbReference type="PROSITE" id="PS50075">
    <property type="entry name" value="CARRIER"/>
    <property type="match status" value="1"/>
</dbReference>
<dbReference type="Gene3D" id="3.40.50.12780">
    <property type="entry name" value="N-terminal domain of ligase-like"/>
    <property type="match status" value="1"/>
</dbReference>
<dbReference type="Gene3D" id="2.130.10.10">
    <property type="entry name" value="YVTN repeat-like/Quinoprotein amine dehydrogenase"/>
    <property type="match status" value="1"/>
</dbReference>
<dbReference type="InterPro" id="IPR052091">
    <property type="entry name" value="Beta-ala_Activ/Resist"/>
</dbReference>
<dbReference type="SUPFAM" id="SSF56801">
    <property type="entry name" value="Acetyl-CoA synthetase-like"/>
    <property type="match status" value="1"/>
</dbReference>
<reference evidence="2 3" key="1">
    <citation type="submission" date="2018-09" db="EMBL/GenBank/DDBJ databases">
        <title>Genomic investigation of the strawberry pathogen Phytophthora fragariae indicates pathogenicity is determined by transcriptional variation in three key races.</title>
        <authorList>
            <person name="Adams T.M."/>
            <person name="Armitage A.D."/>
            <person name="Sobczyk M.K."/>
            <person name="Bates H.J."/>
            <person name="Dunwell J.M."/>
            <person name="Nellist C.F."/>
            <person name="Harrison R.J."/>
        </authorList>
    </citation>
    <scope>NUCLEOTIDE SEQUENCE [LARGE SCALE GENOMIC DNA]</scope>
    <source>
        <strain evidence="2 3">NOV-77</strain>
    </source>
</reference>
<evidence type="ECO:0000313" key="2">
    <source>
        <dbReference type="EMBL" id="KAE9343977.1"/>
    </source>
</evidence>
<proteinExistence type="predicted"/>